<evidence type="ECO:0000313" key="4">
    <source>
        <dbReference type="Proteomes" id="UP000324897"/>
    </source>
</evidence>
<dbReference type="Proteomes" id="UP000324897">
    <property type="component" value="Chromosome 3"/>
</dbReference>
<comment type="caution">
    <text evidence="3">The sequence shown here is derived from an EMBL/GenBank/DDBJ whole genome shotgun (WGS) entry which is preliminary data.</text>
</comment>
<organism evidence="3 4">
    <name type="scientific">Eragrostis curvula</name>
    <name type="common">weeping love grass</name>
    <dbReference type="NCBI Taxonomy" id="38414"/>
    <lineage>
        <taxon>Eukaryota</taxon>
        <taxon>Viridiplantae</taxon>
        <taxon>Streptophyta</taxon>
        <taxon>Embryophyta</taxon>
        <taxon>Tracheophyta</taxon>
        <taxon>Spermatophyta</taxon>
        <taxon>Magnoliopsida</taxon>
        <taxon>Liliopsida</taxon>
        <taxon>Poales</taxon>
        <taxon>Poaceae</taxon>
        <taxon>PACMAD clade</taxon>
        <taxon>Chloridoideae</taxon>
        <taxon>Eragrostideae</taxon>
        <taxon>Eragrostidinae</taxon>
        <taxon>Eragrostis</taxon>
    </lineage>
</organism>
<feature type="compositionally biased region" description="Low complexity" evidence="1">
    <location>
        <begin position="30"/>
        <end position="39"/>
    </location>
</feature>
<evidence type="ECO:0000313" key="3">
    <source>
        <dbReference type="EMBL" id="TVU10031.1"/>
    </source>
</evidence>
<dbReference type="Gramene" id="TVU10031">
    <property type="protein sequence ID" value="TVU10031"/>
    <property type="gene ID" value="EJB05_43535"/>
</dbReference>
<keyword evidence="4" id="KW-1185">Reference proteome</keyword>
<reference evidence="3 4" key="1">
    <citation type="journal article" date="2019" name="Sci. Rep.">
        <title>A high-quality genome of Eragrostis curvula grass provides insights into Poaceae evolution and supports new strategies to enhance forage quality.</title>
        <authorList>
            <person name="Carballo J."/>
            <person name="Santos B.A.C.M."/>
            <person name="Zappacosta D."/>
            <person name="Garbus I."/>
            <person name="Selva J.P."/>
            <person name="Gallo C.A."/>
            <person name="Diaz A."/>
            <person name="Albertini E."/>
            <person name="Caccamo M."/>
            <person name="Echenique V."/>
        </authorList>
    </citation>
    <scope>NUCLEOTIDE SEQUENCE [LARGE SCALE GENOMIC DNA]</scope>
    <source>
        <strain evidence="4">cv. Victoria</strain>
        <tissue evidence="3">Leaf</tissue>
    </source>
</reference>
<sequence>REPEQKIHQNTQARHPSCFLRFFLHPSAPASSPFSASHFPKQKKTEEKRIFSSNLSSKSTPLNPAEVKSRRNPHALAPAQPSRIPGSSPTPRPRFGWTGCRDPLILRLMVQSS</sequence>
<name>A0A5J9TH77_9POAL</name>
<feature type="compositionally biased region" description="Polar residues" evidence="1">
    <location>
        <begin position="51"/>
        <end position="62"/>
    </location>
</feature>
<accession>A0A5J9TH77</accession>
<evidence type="ECO:0000256" key="1">
    <source>
        <dbReference type="SAM" id="MobiDB-lite"/>
    </source>
</evidence>
<protein>
    <submittedName>
        <fullName evidence="3">Uncharacterized protein</fullName>
    </submittedName>
</protein>
<dbReference type="AlphaFoldDB" id="A0A5J9TH77"/>
<gene>
    <name evidence="2" type="ORF">EJB05_43532</name>
    <name evidence="3" type="ORF">EJB05_43535</name>
</gene>
<dbReference type="Gramene" id="TVU10028">
    <property type="protein sequence ID" value="TVU10028"/>
    <property type="gene ID" value="EJB05_43532"/>
</dbReference>
<feature type="region of interest" description="Disordered" evidence="1">
    <location>
        <begin position="30"/>
        <end position="98"/>
    </location>
</feature>
<evidence type="ECO:0000313" key="2">
    <source>
        <dbReference type="EMBL" id="TVU10028.1"/>
    </source>
</evidence>
<proteinExistence type="predicted"/>
<dbReference type="EMBL" id="RWGY01000039">
    <property type="protein sequence ID" value="TVU10028.1"/>
    <property type="molecule type" value="Genomic_DNA"/>
</dbReference>
<dbReference type="EMBL" id="RWGY01000039">
    <property type="protein sequence ID" value="TVU10031.1"/>
    <property type="molecule type" value="Genomic_DNA"/>
</dbReference>
<feature type="non-terminal residue" evidence="3">
    <location>
        <position position="1"/>
    </location>
</feature>